<evidence type="ECO:0000256" key="1">
    <source>
        <dbReference type="SAM" id="MobiDB-lite"/>
    </source>
</evidence>
<protein>
    <recommendedName>
        <fullName evidence="5">Secreted protein</fullName>
    </recommendedName>
</protein>
<evidence type="ECO:0008006" key="5">
    <source>
        <dbReference type="Google" id="ProtNLM"/>
    </source>
</evidence>
<feature type="region of interest" description="Disordered" evidence="1">
    <location>
        <begin position="66"/>
        <end position="87"/>
    </location>
</feature>
<reference evidence="3 4" key="1">
    <citation type="submission" date="2020-08" db="EMBL/GenBank/DDBJ databases">
        <title>Genomic Encyclopedia of Archaeal and Bacterial Type Strains, Phase II (KMG-II): from individual species to whole genera.</title>
        <authorList>
            <person name="Goeker M."/>
        </authorList>
    </citation>
    <scope>NUCLEOTIDE SEQUENCE [LARGE SCALE GENOMIC DNA]</scope>
    <source>
        <strain evidence="3 4">DSM 43850</strain>
    </source>
</reference>
<comment type="caution">
    <text evidence="3">The sequence shown here is derived from an EMBL/GenBank/DDBJ whole genome shotgun (WGS) entry which is preliminary data.</text>
</comment>
<accession>A0ABR6B935</accession>
<dbReference type="RefSeq" id="WP_025359027.1">
    <property type="nucleotide sequence ID" value="NZ_BAAABQ010000063.1"/>
</dbReference>
<evidence type="ECO:0000313" key="4">
    <source>
        <dbReference type="Proteomes" id="UP000517916"/>
    </source>
</evidence>
<sequence length="168" mass="17331">MRTSTMLLAGPLLVLSLLAGCGGGTGDNGVASLNGSKVTSTGKAADSDVPTDPDKKALKFAQCLREHGMDVPDPKPGSGGGMMMPALPADASEAADKAMDACKKYAPVGDIDPNDPKVKEKELKFAKCMREHGVDTPDPGSGQGQMLNADDEKTRKALEACGMQVPSK</sequence>
<name>A0ABR6B935_9PSEU</name>
<dbReference type="Proteomes" id="UP000517916">
    <property type="component" value="Unassembled WGS sequence"/>
</dbReference>
<evidence type="ECO:0000313" key="3">
    <source>
        <dbReference type="EMBL" id="MBA8923354.1"/>
    </source>
</evidence>
<feature type="signal peptide" evidence="2">
    <location>
        <begin position="1"/>
        <end position="19"/>
    </location>
</feature>
<dbReference type="PROSITE" id="PS51257">
    <property type="entry name" value="PROKAR_LIPOPROTEIN"/>
    <property type="match status" value="1"/>
</dbReference>
<dbReference type="EMBL" id="JACJID010000001">
    <property type="protein sequence ID" value="MBA8923354.1"/>
    <property type="molecule type" value="Genomic_DNA"/>
</dbReference>
<organism evidence="3 4">
    <name type="scientific">Kutzneria viridogrisea</name>
    <dbReference type="NCBI Taxonomy" id="47990"/>
    <lineage>
        <taxon>Bacteria</taxon>
        <taxon>Bacillati</taxon>
        <taxon>Actinomycetota</taxon>
        <taxon>Actinomycetes</taxon>
        <taxon>Pseudonocardiales</taxon>
        <taxon>Pseudonocardiaceae</taxon>
        <taxon>Kutzneria</taxon>
    </lineage>
</organism>
<keyword evidence="2" id="KW-0732">Signal</keyword>
<evidence type="ECO:0000256" key="2">
    <source>
        <dbReference type="SAM" id="SignalP"/>
    </source>
</evidence>
<feature type="chain" id="PRO_5045163917" description="Secreted protein" evidence="2">
    <location>
        <begin position="20"/>
        <end position="168"/>
    </location>
</feature>
<keyword evidence="4" id="KW-1185">Reference proteome</keyword>
<proteinExistence type="predicted"/>
<gene>
    <name evidence="3" type="ORF">BC739_000551</name>
</gene>